<reference evidence="2 3" key="1">
    <citation type="journal article" date="2018" name="Evol. Lett.">
        <title>Horizontal gene cluster transfer increased hallucinogenic mushroom diversity.</title>
        <authorList>
            <person name="Reynolds H.T."/>
            <person name="Vijayakumar V."/>
            <person name="Gluck-Thaler E."/>
            <person name="Korotkin H.B."/>
            <person name="Matheny P.B."/>
            <person name="Slot J.C."/>
        </authorList>
    </citation>
    <scope>NUCLEOTIDE SEQUENCE [LARGE SCALE GENOMIC DNA]</scope>
    <source>
        <strain evidence="2 3">2631</strain>
    </source>
</reference>
<comment type="caution">
    <text evidence="2">The sequence shown here is derived from an EMBL/GenBank/DDBJ whole genome shotgun (WGS) entry which is preliminary data.</text>
</comment>
<protein>
    <submittedName>
        <fullName evidence="2">Uncharacterized protein</fullName>
    </submittedName>
</protein>
<feature type="compositionally biased region" description="Low complexity" evidence="1">
    <location>
        <begin position="110"/>
        <end position="130"/>
    </location>
</feature>
<keyword evidence="3" id="KW-1185">Reference proteome</keyword>
<evidence type="ECO:0000256" key="1">
    <source>
        <dbReference type="SAM" id="MobiDB-lite"/>
    </source>
</evidence>
<feature type="region of interest" description="Disordered" evidence="1">
    <location>
        <begin position="82"/>
        <end position="137"/>
    </location>
</feature>
<organism evidence="2 3">
    <name type="scientific">Psilocybe cyanescens</name>
    <dbReference type="NCBI Taxonomy" id="93625"/>
    <lineage>
        <taxon>Eukaryota</taxon>
        <taxon>Fungi</taxon>
        <taxon>Dikarya</taxon>
        <taxon>Basidiomycota</taxon>
        <taxon>Agaricomycotina</taxon>
        <taxon>Agaricomycetes</taxon>
        <taxon>Agaricomycetidae</taxon>
        <taxon>Agaricales</taxon>
        <taxon>Agaricineae</taxon>
        <taxon>Strophariaceae</taxon>
        <taxon>Psilocybe</taxon>
    </lineage>
</organism>
<dbReference type="EMBL" id="NHYD01002951">
    <property type="protein sequence ID" value="PPQ83903.1"/>
    <property type="molecule type" value="Genomic_DNA"/>
</dbReference>
<accession>A0A409WZE8</accession>
<dbReference type="OrthoDB" id="3059542at2759"/>
<dbReference type="AlphaFoldDB" id="A0A409WZE8"/>
<gene>
    <name evidence="2" type="ORF">CVT25_000698</name>
</gene>
<dbReference type="InParanoid" id="A0A409WZE8"/>
<evidence type="ECO:0000313" key="2">
    <source>
        <dbReference type="EMBL" id="PPQ83903.1"/>
    </source>
</evidence>
<name>A0A409WZE8_PSICY</name>
<sequence length="174" mass="17824">MDGIGLRPPGKKRLTFDVILSRQQGEVQKSRETGAELGGVMGAMGEVGDVLVGGPAAARSSSKESPAPVTIPASILTEVAGKKEAAAEGSGTSTTLLSPPPAEQMTSVGATSFSAAPATSSSQPTTTTASDNNDAHAPALPVGIIQDLQSQLRASRATWCGYASWRACCRSRRR</sequence>
<dbReference type="Proteomes" id="UP000283269">
    <property type="component" value="Unassembled WGS sequence"/>
</dbReference>
<proteinExistence type="predicted"/>
<evidence type="ECO:0000313" key="3">
    <source>
        <dbReference type="Proteomes" id="UP000283269"/>
    </source>
</evidence>